<feature type="compositionally biased region" description="Acidic residues" evidence="1">
    <location>
        <begin position="96"/>
        <end position="105"/>
    </location>
</feature>
<dbReference type="Proteomes" id="UP000298138">
    <property type="component" value="Unassembled WGS sequence"/>
</dbReference>
<evidence type="ECO:0000313" key="3">
    <source>
        <dbReference type="Proteomes" id="UP000298138"/>
    </source>
</evidence>
<feature type="region of interest" description="Disordered" evidence="1">
    <location>
        <begin position="81"/>
        <end position="108"/>
    </location>
</feature>
<name>A0A4S2MQN3_9PEZI</name>
<dbReference type="InParanoid" id="A0A4S2MQN3"/>
<dbReference type="OrthoDB" id="5397183at2759"/>
<protein>
    <submittedName>
        <fullName evidence="2">Uncharacterized protein</fullName>
    </submittedName>
</protein>
<organism evidence="2 3">
    <name type="scientific">Ascodesmis nigricans</name>
    <dbReference type="NCBI Taxonomy" id="341454"/>
    <lineage>
        <taxon>Eukaryota</taxon>
        <taxon>Fungi</taxon>
        <taxon>Dikarya</taxon>
        <taxon>Ascomycota</taxon>
        <taxon>Pezizomycotina</taxon>
        <taxon>Pezizomycetes</taxon>
        <taxon>Pezizales</taxon>
        <taxon>Ascodesmidaceae</taxon>
        <taxon>Ascodesmis</taxon>
    </lineage>
</organism>
<dbReference type="AlphaFoldDB" id="A0A4S2MQN3"/>
<feature type="region of interest" description="Disordered" evidence="1">
    <location>
        <begin position="139"/>
        <end position="159"/>
    </location>
</feature>
<feature type="region of interest" description="Disordered" evidence="1">
    <location>
        <begin position="192"/>
        <end position="326"/>
    </location>
</feature>
<proteinExistence type="predicted"/>
<feature type="compositionally biased region" description="Pro residues" evidence="1">
    <location>
        <begin position="286"/>
        <end position="298"/>
    </location>
</feature>
<evidence type="ECO:0000256" key="1">
    <source>
        <dbReference type="SAM" id="MobiDB-lite"/>
    </source>
</evidence>
<sequence>MITHSPKNFPPEEDFAGDLTDDLFLAAEAALESEFDAPFFDLGPSQFDNRFFNETVENGGFGIATALGQHPDQLLSWPEQTQVNPQDNNHEQISPDQDDKEEEKEDNGSEYYLDWDECLISDNFDFPFSNHESPDIIPASSLSSVSSTTPQDELPPTFHHQSTVITEIEERFPTPSDIDVLWALDTAALDNSSQELPNPADHHNQELDISSTPLKEIPDVEIEAPVPTPIPTSTPTPPSAPIPTQTPGKFITRQLPSPPHSGQKKRLHRAISTSTSTEPSKRPKPTHQPSPPPPPPHQPQHKQQPQIPALRRPPHPTPLPPHSLVSGLTPSSYLKTCFRITDALHLADSGGLGFPSELKFTARISFISLPSPQKRTFQFLDLCHDHPPYLSGYSTVFRAHPLWTADAEKVVVGSVVRVVGRMRRSGGNMVGGTPFVLEVKGVEVYEWEDVGEVFGEVTGRGVVSVGG</sequence>
<feature type="compositionally biased region" description="Pro residues" evidence="1">
    <location>
        <begin position="226"/>
        <end position="241"/>
    </location>
</feature>
<evidence type="ECO:0000313" key="2">
    <source>
        <dbReference type="EMBL" id="TGZ79541.1"/>
    </source>
</evidence>
<feature type="compositionally biased region" description="Low complexity" evidence="1">
    <location>
        <begin position="301"/>
        <end position="310"/>
    </location>
</feature>
<gene>
    <name evidence="2" type="ORF">EX30DRAFT_365090</name>
</gene>
<reference evidence="2 3" key="1">
    <citation type="submission" date="2019-04" db="EMBL/GenBank/DDBJ databases">
        <title>Comparative genomics and transcriptomics to analyze fruiting body development in filamentous ascomycetes.</title>
        <authorList>
            <consortium name="DOE Joint Genome Institute"/>
            <person name="Lutkenhaus R."/>
            <person name="Traeger S."/>
            <person name="Breuer J."/>
            <person name="Kuo A."/>
            <person name="Lipzen A."/>
            <person name="Pangilinan J."/>
            <person name="Dilworth D."/>
            <person name="Sandor L."/>
            <person name="Poggeler S."/>
            <person name="Barry K."/>
            <person name="Grigoriev I.V."/>
            <person name="Nowrousian M."/>
        </authorList>
    </citation>
    <scope>NUCLEOTIDE SEQUENCE [LARGE SCALE GENOMIC DNA]</scope>
    <source>
        <strain evidence="2 3">CBS 389.68</strain>
    </source>
</reference>
<dbReference type="EMBL" id="ML220130">
    <property type="protein sequence ID" value="TGZ79541.1"/>
    <property type="molecule type" value="Genomic_DNA"/>
</dbReference>
<feature type="compositionally biased region" description="Polar residues" evidence="1">
    <location>
        <begin position="81"/>
        <end position="95"/>
    </location>
</feature>
<keyword evidence="3" id="KW-1185">Reference proteome</keyword>
<accession>A0A4S2MQN3</accession>